<sequence length="164" mass="17928">MSISRTQDDLRIRIGAAREFASLADKAFLIQVAKYGLAGVISASVDLGIFYVLANVVLPCIDTGFGDDLRAHRFVVDKTAAFVIANAFSYWLNAGWVFTPGRHSRKTEIALFFAISTTAYVIGLMLGRSLIGDFGMSTHLAAITCIIVATVINFVFRKLVIFKN</sequence>
<proteinExistence type="inferred from homology"/>
<evidence type="ECO:0000256" key="4">
    <source>
        <dbReference type="ARBA" id="ARBA00022989"/>
    </source>
</evidence>
<dbReference type="InterPro" id="IPR051401">
    <property type="entry name" value="GtrA_CellWall_Glycosyl"/>
</dbReference>
<keyword evidence="3 6" id="KW-0812">Transmembrane</keyword>
<dbReference type="Proteomes" id="UP000318081">
    <property type="component" value="Chromosome"/>
</dbReference>
<protein>
    <submittedName>
        <fullName evidence="8">GtrA-like protein</fullName>
    </submittedName>
</protein>
<keyword evidence="5 6" id="KW-0472">Membrane</keyword>
<evidence type="ECO:0000256" key="5">
    <source>
        <dbReference type="ARBA" id="ARBA00023136"/>
    </source>
</evidence>
<evidence type="ECO:0000256" key="6">
    <source>
        <dbReference type="SAM" id="Phobius"/>
    </source>
</evidence>
<comment type="subcellular location">
    <subcellularLocation>
        <location evidence="1">Membrane</location>
        <topology evidence="1">Multi-pass membrane protein</topology>
    </subcellularLocation>
</comment>
<feature type="transmembrane region" description="Helical" evidence="6">
    <location>
        <begin position="110"/>
        <end position="131"/>
    </location>
</feature>
<gene>
    <name evidence="8" type="ORF">TBK1r_47440</name>
</gene>
<keyword evidence="4 6" id="KW-1133">Transmembrane helix</keyword>
<evidence type="ECO:0000256" key="1">
    <source>
        <dbReference type="ARBA" id="ARBA00004141"/>
    </source>
</evidence>
<evidence type="ECO:0000256" key="2">
    <source>
        <dbReference type="ARBA" id="ARBA00009399"/>
    </source>
</evidence>
<evidence type="ECO:0000313" key="8">
    <source>
        <dbReference type="EMBL" id="QDV85728.1"/>
    </source>
</evidence>
<dbReference type="InterPro" id="IPR007267">
    <property type="entry name" value="GtrA_DPMS_TM"/>
</dbReference>
<evidence type="ECO:0000259" key="7">
    <source>
        <dbReference type="Pfam" id="PF04138"/>
    </source>
</evidence>
<keyword evidence="9" id="KW-1185">Reference proteome</keyword>
<accession>A0ABX5XUM8</accession>
<reference evidence="8 9" key="1">
    <citation type="submission" date="2019-02" db="EMBL/GenBank/DDBJ databases">
        <title>Deep-cultivation of Planctomycetes and their phenomic and genomic characterization uncovers novel biology.</title>
        <authorList>
            <person name="Wiegand S."/>
            <person name="Jogler M."/>
            <person name="Boedeker C."/>
            <person name="Pinto D."/>
            <person name="Vollmers J."/>
            <person name="Rivas-Marin E."/>
            <person name="Kohn T."/>
            <person name="Peeters S.H."/>
            <person name="Heuer A."/>
            <person name="Rast P."/>
            <person name="Oberbeckmann S."/>
            <person name="Bunk B."/>
            <person name="Jeske O."/>
            <person name="Meyerdierks A."/>
            <person name="Storesund J.E."/>
            <person name="Kallscheuer N."/>
            <person name="Luecker S."/>
            <person name="Lage O.M."/>
            <person name="Pohl T."/>
            <person name="Merkel B.J."/>
            <person name="Hornburger P."/>
            <person name="Mueller R.-W."/>
            <person name="Bruemmer F."/>
            <person name="Labrenz M."/>
            <person name="Spormann A.M."/>
            <person name="Op den Camp H."/>
            <person name="Overmann J."/>
            <person name="Amann R."/>
            <person name="Jetten M.S.M."/>
            <person name="Mascher T."/>
            <person name="Medema M.H."/>
            <person name="Devos D.P."/>
            <person name="Kaster A.-K."/>
            <person name="Ovreas L."/>
            <person name="Rohde M."/>
            <person name="Galperin M.Y."/>
            <person name="Jogler C."/>
        </authorList>
    </citation>
    <scope>NUCLEOTIDE SEQUENCE [LARGE SCALE GENOMIC DNA]</scope>
    <source>
        <strain evidence="8 9">TBK1r</strain>
    </source>
</reference>
<dbReference type="RefSeq" id="WP_145215844.1">
    <property type="nucleotide sequence ID" value="NZ_CP036432.1"/>
</dbReference>
<dbReference type="PANTHER" id="PTHR38459:SF1">
    <property type="entry name" value="PROPHAGE BACTOPRENOL-LINKED GLUCOSE TRANSLOCASE HOMOLOG"/>
    <property type="match status" value="1"/>
</dbReference>
<dbReference type="Pfam" id="PF04138">
    <property type="entry name" value="GtrA_DPMS_TM"/>
    <property type="match status" value="1"/>
</dbReference>
<organism evidence="8 9">
    <name type="scientific">Stieleria magnilauensis</name>
    <dbReference type="NCBI Taxonomy" id="2527963"/>
    <lineage>
        <taxon>Bacteria</taxon>
        <taxon>Pseudomonadati</taxon>
        <taxon>Planctomycetota</taxon>
        <taxon>Planctomycetia</taxon>
        <taxon>Pirellulales</taxon>
        <taxon>Pirellulaceae</taxon>
        <taxon>Stieleria</taxon>
    </lineage>
</organism>
<evidence type="ECO:0000256" key="3">
    <source>
        <dbReference type="ARBA" id="ARBA00022692"/>
    </source>
</evidence>
<dbReference type="EMBL" id="CP036432">
    <property type="protein sequence ID" value="QDV85728.1"/>
    <property type="molecule type" value="Genomic_DNA"/>
</dbReference>
<feature type="transmembrane region" description="Helical" evidence="6">
    <location>
        <begin position="137"/>
        <end position="156"/>
    </location>
</feature>
<evidence type="ECO:0000313" key="9">
    <source>
        <dbReference type="Proteomes" id="UP000318081"/>
    </source>
</evidence>
<feature type="transmembrane region" description="Helical" evidence="6">
    <location>
        <begin position="79"/>
        <end position="98"/>
    </location>
</feature>
<feature type="domain" description="GtrA/DPMS transmembrane" evidence="7">
    <location>
        <begin position="34"/>
        <end position="162"/>
    </location>
</feature>
<feature type="transmembrane region" description="Helical" evidence="6">
    <location>
        <begin position="35"/>
        <end position="59"/>
    </location>
</feature>
<comment type="similarity">
    <text evidence="2">Belongs to the GtrA family.</text>
</comment>
<dbReference type="PANTHER" id="PTHR38459">
    <property type="entry name" value="PROPHAGE BACTOPRENOL-LINKED GLUCOSE TRANSLOCASE HOMOLOG"/>
    <property type="match status" value="1"/>
</dbReference>
<name>A0ABX5XUM8_9BACT</name>